<protein>
    <recommendedName>
        <fullName evidence="7">ARID domain-containing protein</fullName>
    </recommendedName>
</protein>
<sequence>MSTATTPTTATTSPSSSLAVAVAVAVVVAPYEQIAENAQLFMDTLLDLHKSLGTKFAVPIMGGKALDLHRLFVEVTARGGLEKVIRNRQWKEIIAVFSFPSTITNASFVLRKYYLSLLNHYEQVYYFRRQLPPSVQVQAATTPPEEKSTDANQLPGSSEIWTGRWVTGSIDGKFDNGYLVTVSLGSEKLKGVLYHTPVETQRHNNAKSSTVARRRNRKRSRMAARDPFHPKPNRSGYNFFYSEHYARLKSLHRGQEKTISTRIAHLWSKLTEAEKQVYQEKGVQDKQRYNCEMLEYNKSSSAPKLK</sequence>
<dbReference type="STRING" id="218851.A0A2G5C596"/>
<feature type="domain" description="ARID" evidence="4">
    <location>
        <begin position="35"/>
        <end position="126"/>
    </location>
</feature>
<dbReference type="EMBL" id="KZ305110">
    <property type="protein sequence ID" value="PIA26401.1"/>
    <property type="molecule type" value="Genomic_DNA"/>
</dbReference>
<name>A0A2G5C596_AQUCA</name>
<proteinExistence type="predicted"/>
<dbReference type="CDD" id="cd16872">
    <property type="entry name" value="ARID_HMGB9-like"/>
    <property type="match status" value="1"/>
</dbReference>
<dbReference type="PANTHER" id="PTHR46691">
    <property type="entry name" value="HIGH MOBILITY GROUP B PROTEIN 9"/>
    <property type="match status" value="1"/>
</dbReference>
<dbReference type="SMART" id="SM00398">
    <property type="entry name" value="HMG"/>
    <property type="match status" value="1"/>
</dbReference>
<dbReference type="SMART" id="SM01014">
    <property type="entry name" value="ARID"/>
    <property type="match status" value="1"/>
</dbReference>
<feature type="compositionally biased region" description="Basic residues" evidence="2">
    <location>
        <begin position="212"/>
        <end position="222"/>
    </location>
</feature>
<dbReference type="GO" id="GO:0005634">
    <property type="term" value="C:nucleus"/>
    <property type="evidence" value="ECO:0007669"/>
    <property type="project" value="UniProtKB-UniRule"/>
</dbReference>
<dbReference type="Gene3D" id="1.10.150.60">
    <property type="entry name" value="ARID DNA-binding domain"/>
    <property type="match status" value="1"/>
</dbReference>
<dbReference type="InParanoid" id="A0A2G5C596"/>
<dbReference type="Pfam" id="PF01388">
    <property type="entry name" value="ARID"/>
    <property type="match status" value="1"/>
</dbReference>
<gene>
    <name evidence="5" type="ORF">AQUCO_09300004v1</name>
</gene>
<dbReference type="OrthoDB" id="338531at2759"/>
<dbReference type="InterPro" id="IPR009071">
    <property type="entry name" value="HMG_box_dom"/>
</dbReference>
<reference evidence="5 6" key="1">
    <citation type="submission" date="2017-09" db="EMBL/GenBank/DDBJ databases">
        <title>WGS assembly of Aquilegia coerulea Goldsmith.</title>
        <authorList>
            <person name="Hodges S."/>
            <person name="Kramer E."/>
            <person name="Nordborg M."/>
            <person name="Tomkins J."/>
            <person name="Borevitz J."/>
            <person name="Derieg N."/>
            <person name="Yan J."/>
            <person name="Mihaltcheva S."/>
            <person name="Hayes R.D."/>
            <person name="Rokhsar D."/>
        </authorList>
    </citation>
    <scope>NUCLEOTIDE SEQUENCE [LARGE SCALE GENOMIC DNA]</scope>
    <source>
        <strain evidence="6">cv. Goldsmith</strain>
    </source>
</reference>
<keyword evidence="1" id="KW-0539">Nucleus</keyword>
<dbReference type="GO" id="GO:0003677">
    <property type="term" value="F:DNA binding"/>
    <property type="evidence" value="ECO:0007669"/>
    <property type="project" value="UniProtKB-UniRule"/>
</dbReference>
<dbReference type="InterPro" id="IPR036431">
    <property type="entry name" value="ARID_dom_sf"/>
</dbReference>
<dbReference type="PANTHER" id="PTHR46691:SF6">
    <property type="entry name" value="HIGH MOBILITY GROUP B PROTEIN 10-RELATED"/>
    <property type="match status" value="1"/>
</dbReference>
<evidence type="ECO:0008006" key="7">
    <source>
        <dbReference type="Google" id="ProtNLM"/>
    </source>
</evidence>
<evidence type="ECO:0000256" key="2">
    <source>
        <dbReference type="SAM" id="MobiDB-lite"/>
    </source>
</evidence>
<feature type="region of interest" description="Disordered" evidence="2">
    <location>
        <begin position="202"/>
        <end position="231"/>
    </location>
</feature>
<dbReference type="SUPFAM" id="SSF47095">
    <property type="entry name" value="HMG-box"/>
    <property type="match status" value="1"/>
</dbReference>
<dbReference type="Pfam" id="PF00505">
    <property type="entry name" value="HMG_box"/>
    <property type="match status" value="1"/>
</dbReference>
<evidence type="ECO:0000259" key="3">
    <source>
        <dbReference type="PROSITE" id="PS50118"/>
    </source>
</evidence>
<dbReference type="InterPro" id="IPR001606">
    <property type="entry name" value="ARID_dom"/>
</dbReference>
<dbReference type="CDD" id="cd22009">
    <property type="entry name" value="HMG-box_AtHMGB9-like"/>
    <property type="match status" value="1"/>
</dbReference>
<keyword evidence="1" id="KW-0238">DNA-binding</keyword>
<dbReference type="AlphaFoldDB" id="A0A2G5C596"/>
<evidence type="ECO:0000259" key="4">
    <source>
        <dbReference type="PROSITE" id="PS51011"/>
    </source>
</evidence>
<keyword evidence="6" id="KW-1185">Reference proteome</keyword>
<evidence type="ECO:0000313" key="6">
    <source>
        <dbReference type="Proteomes" id="UP000230069"/>
    </source>
</evidence>
<dbReference type="PROSITE" id="PS50118">
    <property type="entry name" value="HMG_BOX_2"/>
    <property type="match status" value="1"/>
</dbReference>
<dbReference type="SMART" id="SM00501">
    <property type="entry name" value="BRIGHT"/>
    <property type="match status" value="1"/>
</dbReference>
<dbReference type="SUPFAM" id="SSF46774">
    <property type="entry name" value="ARID-like"/>
    <property type="match status" value="1"/>
</dbReference>
<feature type="domain" description="HMG box" evidence="3">
    <location>
        <begin position="230"/>
        <end position="297"/>
    </location>
</feature>
<dbReference type="PROSITE" id="PS51011">
    <property type="entry name" value="ARID"/>
    <property type="match status" value="1"/>
</dbReference>
<evidence type="ECO:0000256" key="1">
    <source>
        <dbReference type="PROSITE-ProRule" id="PRU00267"/>
    </source>
</evidence>
<accession>A0A2G5C596</accession>
<dbReference type="InterPro" id="IPR036910">
    <property type="entry name" value="HMG_box_dom_sf"/>
</dbReference>
<organism evidence="5 6">
    <name type="scientific">Aquilegia coerulea</name>
    <name type="common">Rocky mountain columbine</name>
    <dbReference type="NCBI Taxonomy" id="218851"/>
    <lineage>
        <taxon>Eukaryota</taxon>
        <taxon>Viridiplantae</taxon>
        <taxon>Streptophyta</taxon>
        <taxon>Embryophyta</taxon>
        <taxon>Tracheophyta</taxon>
        <taxon>Spermatophyta</taxon>
        <taxon>Magnoliopsida</taxon>
        <taxon>Ranunculales</taxon>
        <taxon>Ranunculaceae</taxon>
        <taxon>Thalictroideae</taxon>
        <taxon>Aquilegia</taxon>
    </lineage>
</organism>
<dbReference type="Gene3D" id="1.10.30.10">
    <property type="entry name" value="High mobility group box domain"/>
    <property type="match status" value="1"/>
</dbReference>
<feature type="DNA-binding region" description="HMG box" evidence="1">
    <location>
        <begin position="230"/>
        <end position="297"/>
    </location>
</feature>
<evidence type="ECO:0000313" key="5">
    <source>
        <dbReference type="EMBL" id="PIA26401.1"/>
    </source>
</evidence>
<dbReference type="InterPro" id="IPR045303">
    <property type="entry name" value="ARID_HMGB9-like"/>
</dbReference>
<dbReference type="Proteomes" id="UP000230069">
    <property type="component" value="Unassembled WGS sequence"/>
</dbReference>